<dbReference type="InterPro" id="IPR006626">
    <property type="entry name" value="PbH1"/>
</dbReference>
<evidence type="ECO:0000313" key="4">
    <source>
        <dbReference type="Proteomes" id="UP000533269"/>
    </source>
</evidence>
<dbReference type="AlphaFoldDB" id="A0A7W4TPV2"/>
<proteinExistence type="predicted"/>
<comment type="caution">
    <text evidence="3">The sequence shown here is derived from an EMBL/GenBank/DDBJ whole genome shotgun (WGS) entry which is preliminary data.</text>
</comment>
<gene>
    <name evidence="3" type="ORF">FHR75_003303</name>
</gene>
<evidence type="ECO:0000313" key="3">
    <source>
        <dbReference type="EMBL" id="MBB2902472.1"/>
    </source>
</evidence>
<sequence>MRFRSAPVLVPLLLAATLAVAPGAGAAPPRATVVPCGAQLTGSVRLAADVVCPTGGGITLAADGVELNLNGHRLVGPGGGSGIGVLLAARGTTVRNGTISGWGLGVTTAEGSSEDDAPPGFTGTLRDVRVERTDTGVEVSAGGAVTVRNSVLRDSYRGATAVFGGRVRVESSTLERNNTGAFSFGTVPDGLVVRNSLVRDNSFAGISCGQDGYYDVAGSTLQRNGYGLEVFECNGRVENSKFVWNRRHAGGYLVPRDRIDLVCNSYTRDGGPVPFPVQPCPPGVAAPVISEVL</sequence>
<organism evidence="3 4">
    <name type="scientific">Kineococcus radiotolerans</name>
    <dbReference type="NCBI Taxonomy" id="131568"/>
    <lineage>
        <taxon>Bacteria</taxon>
        <taxon>Bacillati</taxon>
        <taxon>Actinomycetota</taxon>
        <taxon>Actinomycetes</taxon>
        <taxon>Kineosporiales</taxon>
        <taxon>Kineosporiaceae</taxon>
        <taxon>Kineococcus</taxon>
    </lineage>
</organism>
<reference evidence="3 4" key="1">
    <citation type="submission" date="2020-08" db="EMBL/GenBank/DDBJ databases">
        <title>The Agave Microbiome: Exploring the role of microbial communities in plant adaptations to desert environments.</title>
        <authorList>
            <person name="Partida-Martinez L.P."/>
        </authorList>
    </citation>
    <scope>NUCLEOTIDE SEQUENCE [LARGE SCALE GENOMIC DNA]</scope>
    <source>
        <strain evidence="3 4">AS2.23</strain>
    </source>
</reference>
<evidence type="ECO:0000259" key="2">
    <source>
        <dbReference type="Pfam" id="PF13229"/>
    </source>
</evidence>
<dbReference type="SUPFAM" id="SSF51126">
    <property type="entry name" value="Pectin lyase-like"/>
    <property type="match status" value="1"/>
</dbReference>
<name>A0A7W4TPV2_KINRA</name>
<accession>A0A7W4TPV2</accession>
<dbReference type="InterPro" id="IPR039448">
    <property type="entry name" value="Beta_helix"/>
</dbReference>
<dbReference type="SMART" id="SM00710">
    <property type="entry name" value="PbH1"/>
    <property type="match status" value="6"/>
</dbReference>
<dbReference type="InterPro" id="IPR011050">
    <property type="entry name" value="Pectin_lyase_fold/virulence"/>
</dbReference>
<feature type="domain" description="Right handed beta helix" evidence="2">
    <location>
        <begin position="84"/>
        <end position="241"/>
    </location>
</feature>
<dbReference type="InterPro" id="IPR012334">
    <property type="entry name" value="Pectin_lyas_fold"/>
</dbReference>
<reference evidence="3 4" key="2">
    <citation type="submission" date="2020-08" db="EMBL/GenBank/DDBJ databases">
        <authorList>
            <person name="Partida-Martinez L."/>
            <person name="Huntemann M."/>
            <person name="Clum A."/>
            <person name="Wang J."/>
            <person name="Palaniappan K."/>
            <person name="Ritter S."/>
            <person name="Chen I.-M."/>
            <person name="Stamatis D."/>
            <person name="Reddy T."/>
            <person name="O'Malley R."/>
            <person name="Daum C."/>
            <person name="Shapiro N."/>
            <person name="Ivanova N."/>
            <person name="Kyrpides N."/>
            <person name="Woyke T."/>
        </authorList>
    </citation>
    <scope>NUCLEOTIDE SEQUENCE [LARGE SCALE GENOMIC DNA]</scope>
    <source>
        <strain evidence="3 4">AS2.23</strain>
    </source>
</reference>
<feature type="chain" id="PRO_5030992535" description="Right handed beta helix domain-containing protein" evidence="1">
    <location>
        <begin position="27"/>
        <end position="293"/>
    </location>
</feature>
<keyword evidence="1" id="KW-0732">Signal</keyword>
<dbReference type="Pfam" id="PF13229">
    <property type="entry name" value="Beta_helix"/>
    <property type="match status" value="1"/>
</dbReference>
<dbReference type="Proteomes" id="UP000533269">
    <property type="component" value="Unassembled WGS sequence"/>
</dbReference>
<dbReference type="EMBL" id="JACHVY010000003">
    <property type="protein sequence ID" value="MBB2902472.1"/>
    <property type="molecule type" value="Genomic_DNA"/>
</dbReference>
<feature type="signal peptide" evidence="1">
    <location>
        <begin position="1"/>
        <end position="26"/>
    </location>
</feature>
<evidence type="ECO:0000256" key="1">
    <source>
        <dbReference type="SAM" id="SignalP"/>
    </source>
</evidence>
<dbReference type="Gene3D" id="2.160.20.10">
    <property type="entry name" value="Single-stranded right-handed beta-helix, Pectin lyase-like"/>
    <property type="match status" value="1"/>
</dbReference>
<dbReference type="RefSeq" id="WP_183392251.1">
    <property type="nucleotide sequence ID" value="NZ_JACHVY010000003.1"/>
</dbReference>
<protein>
    <recommendedName>
        <fullName evidence="2">Right handed beta helix domain-containing protein</fullName>
    </recommendedName>
</protein>